<protein>
    <submittedName>
        <fullName evidence="3">M56 family metallopeptidase</fullName>
    </submittedName>
</protein>
<proteinExistence type="predicted"/>
<evidence type="ECO:0000259" key="2">
    <source>
        <dbReference type="Pfam" id="PF05569"/>
    </source>
</evidence>
<dbReference type="Pfam" id="PF05569">
    <property type="entry name" value="Peptidase_M56"/>
    <property type="match status" value="1"/>
</dbReference>
<feature type="domain" description="Peptidase M56" evidence="2">
    <location>
        <begin position="146"/>
        <end position="321"/>
    </location>
</feature>
<dbReference type="InterPro" id="IPR052173">
    <property type="entry name" value="Beta-lactam_resp_regulator"/>
</dbReference>
<dbReference type="Proteomes" id="UP000824239">
    <property type="component" value="Unassembled WGS sequence"/>
</dbReference>
<keyword evidence="1" id="KW-0812">Transmembrane</keyword>
<feature type="transmembrane region" description="Helical" evidence="1">
    <location>
        <begin position="88"/>
        <end position="106"/>
    </location>
</feature>
<evidence type="ECO:0000313" key="3">
    <source>
        <dbReference type="EMBL" id="HIR50568.1"/>
    </source>
</evidence>
<reference evidence="3" key="2">
    <citation type="journal article" date="2021" name="PeerJ">
        <title>Extensive microbial diversity within the chicken gut microbiome revealed by metagenomics and culture.</title>
        <authorList>
            <person name="Gilroy R."/>
            <person name="Ravi A."/>
            <person name="Getino M."/>
            <person name="Pursley I."/>
            <person name="Horton D.L."/>
            <person name="Alikhan N.F."/>
            <person name="Baker D."/>
            <person name="Gharbi K."/>
            <person name="Hall N."/>
            <person name="Watson M."/>
            <person name="Adriaenssens E.M."/>
            <person name="Foster-Nyarko E."/>
            <person name="Jarju S."/>
            <person name="Secka A."/>
            <person name="Antonio M."/>
            <person name="Oren A."/>
            <person name="Chaudhuri R.R."/>
            <person name="La Ragione R."/>
            <person name="Hildebrand F."/>
            <person name="Pallen M.J."/>
        </authorList>
    </citation>
    <scope>NUCLEOTIDE SEQUENCE</scope>
    <source>
        <strain evidence="3">ChiBcec15-4380</strain>
    </source>
</reference>
<gene>
    <name evidence="3" type="ORF">IAA53_04670</name>
</gene>
<comment type="caution">
    <text evidence="3">The sequence shown here is derived from an EMBL/GenBank/DDBJ whole genome shotgun (WGS) entry which is preliminary data.</text>
</comment>
<accession>A0A9D1DH62</accession>
<dbReference type="PANTHER" id="PTHR34978:SF3">
    <property type="entry name" value="SLR0241 PROTEIN"/>
    <property type="match status" value="1"/>
</dbReference>
<feature type="transmembrane region" description="Helical" evidence="1">
    <location>
        <begin position="347"/>
        <end position="368"/>
    </location>
</feature>
<feature type="transmembrane region" description="Helical" evidence="1">
    <location>
        <begin position="153"/>
        <end position="176"/>
    </location>
</feature>
<dbReference type="PANTHER" id="PTHR34978">
    <property type="entry name" value="POSSIBLE SENSOR-TRANSDUCER PROTEIN BLAR"/>
    <property type="match status" value="1"/>
</dbReference>
<keyword evidence="1" id="KW-0472">Membrane</keyword>
<reference evidence="3" key="1">
    <citation type="submission" date="2020-10" db="EMBL/GenBank/DDBJ databases">
        <authorList>
            <person name="Gilroy R."/>
        </authorList>
    </citation>
    <scope>NUCLEOTIDE SEQUENCE</scope>
    <source>
        <strain evidence="3">ChiBcec15-4380</strain>
    </source>
</reference>
<dbReference type="EMBL" id="DVHE01000039">
    <property type="protein sequence ID" value="HIR50568.1"/>
    <property type="molecule type" value="Genomic_DNA"/>
</dbReference>
<sequence>MNFSGWYRVLLSAVLAGGIVVTFRQSWRREHVESAPLGIGCKPQVLETAVWFPPTVILWAQLLLLLLLAALWSPAQAVQAMTSQALDMALHLSAWFLALTAAMPLLRRRFRARTCAILWLLPAIAQYFCLLPPKQPLPRWSIYVPQPALRWLLGLWGAGAAAVLGWYCLSHGWFCLRLRRSRRPETDEAVTALWRRELERAGYRSVRLFRTGAVSAPLSLGFTRWTRATVLPEQPYTEAELSWIFRHEIRHLQRGDVSTKFFLAFANACCWWNPLVWLATRRAAEDLELSCDELVLEGADQAQRKAYAALLLRAAGPRQAFTTCLSGAAATLRYRLKRVLEPGARSLGLGLLAVAMFLCTLSCGLVSFSDSRGSLTALALTPEAAVTSATIFTANEGPEEFRGFTHDTAALYAYFDTLPAERLLQSAGDRDPGDGRSLELYLDTAWGWETITLTDRGAVRQTYVRTEDRHEKAVTSYRLLAPLDWAEIEACLLPDEAEAEVPPMDVTVTVSLTVGDGVDGPVKLKPVEAAATSEAGDVLWATGHSDHALELYAAEEGTLLLDFPQQPDQFNLTVTGADGQTVQSLSGASRSVSVPAPVGSALRLEVTYPLEDGGVCEATYQLRISPME</sequence>
<keyword evidence="1" id="KW-1133">Transmembrane helix</keyword>
<feature type="transmembrane region" description="Helical" evidence="1">
    <location>
        <begin position="48"/>
        <end position="72"/>
    </location>
</feature>
<dbReference type="AlphaFoldDB" id="A0A9D1DH62"/>
<name>A0A9D1DH62_9FIRM</name>
<feature type="transmembrane region" description="Helical" evidence="1">
    <location>
        <begin position="115"/>
        <end position="133"/>
    </location>
</feature>
<organism evidence="3 4">
    <name type="scientific">Candidatus Avoscillospira avicola</name>
    <dbReference type="NCBI Taxonomy" id="2840706"/>
    <lineage>
        <taxon>Bacteria</taxon>
        <taxon>Bacillati</taxon>
        <taxon>Bacillota</taxon>
        <taxon>Clostridia</taxon>
        <taxon>Eubacteriales</taxon>
        <taxon>Oscillospiraceae</taxon>
        <taxon>Oscillospiraceae incertae sedis</taxon>
        <taxon>Candidatus Avoscillospira</taxon>
    </lineage>
</organism>
<evidence type="ECO:0000256" key="1">
    <source>
        <dbReference type="SAM" id="Phobius"/>
    </source>
</evidence>
<evidence type="ECO:0000313" key="4">
    <source>
        <dbReference type="Proteomes" id="UP000824239"/>
    </source>
</evidence>
<dbReference type="CDD" id="cd07341">
    <property type="entry name" value="M56_BlaR1_MecR1_like"/>
    <property type="match status" value="1"/>
</dbReference>
<dbReference type="InterPro" id="IPR008756">
    <property type="entry name" value="Peptidase_M56"/>
</dbReference>
<feature type="transmembrane region" description="Helical" evidence="1">
    <location>
        <begin position="6"/>
        <end position="27"/>
    </location>
</feature>